<dbReference type="SUPFAM" id="SSF53335">
    <property type="entry name" value="S-adenosyl-L-methionine-dependent methyltransferases"/>
    <property type="match status" value="1"/>
</dbReference>
<dbReference type="GO" id="GO:0008168">
    <property type="term" value="F:methyltransferase activity"/>
    <property type="evidence" value="ECO:0007669"/>
    <property type="project" value="UniProtKB-KW"/>
</dbReference>
<keyword evidence="1" id="KW-0489">Methyltransferase</keyword>
<dbReference type="PATRIC" id="fig|54398.4.peg.3660"/>
<dbReference type="GO" id="GO:0032259">
    <property type="term" value="P:methylation"/>
    <property type="evidence" value="ECO:0007669"/>
    <property type="project" value="UniProtKB-KW"/>
</dbReference>
<dbReference type="InterPro" id="IPR029063">
    <property type="entry name" value="SAM-dependent_MTases_sf"/>
</dbReference>
<dbReference type="Proteomes" id="UP000051276">
    <property type="component" value="Unassembled WGS sequence"/>
</dbReference>
<name>A0A0T5Z200_9GAMM</name>
<comment type="caution">
    <text evidence="1">The sequence shown here is derived from an EMBL/GenBank/DDBJ whole genome shotgun (WGS) entry which is preliminary data.</text>
</comment>
<dbReference type="OrthoDB" id="9805585at2"/>
<evidence type="ECO:0000313" key="2">
    <source>
        <dbReference type="Proteomes" id="UP000051276"/>
    </source>
</evidence>
<dbReference type="RefSeq" id="WP_082626963.1">
    <property type="nucleotide sequence ID" value="NZ_KQ557053.1"/>
</dbReference>
<gene>
    <name evidence="1" type="ORF">Ga0076813_10562</name>
</gene>
<dbReference type="STRING" id="54398.Ga0074115_1653"/>
<protein>
    <submittedName>
        <fullName evidence="1">Phospholipid N-methyltransferase</fullName>
    </submittedName>
</protein>
<evidence type="ECO:0000313" key="1">
    <source>
        <dbReference type="EMBL" id="KRT56890.1"/>
    </source>
</evidence>
<dbReference type="Gene3D" id="3.40.50.150">
    <property type="entry name" value="Vaccinia Virus protein VP39"/>
    <property type="match status" value="1"/>
</dbReference>
<dbReference type="EMBL" id="LMXI01000638">
    <property type="protein sequence ID" value="KRT56890.1"/>
    <property type="molecule type" value="Genomic_DNA"/>
</dbReference>
<reference evidence="1 2" key="1">
    <citation type="submission" date="2015-11" db="EMBL/GenBank/DDBJ databases">
        <title>The genome of Candidatus Endoriftia persephone in Ridgeia piscesae and population structure of the North Eastern Pacific vestimentiferan symbionts.</title>
        <authorList>
            <person name="Perez M."/>
            <person name="Juniper K.S."/>
        </authorList>
    </citation>
    <scope>NUCLEOTIDE SEQUENCE [LARGE SCALE GENOMIC DNA]</scope>
    <source>
        <strain evidence="1">Ind10</strain>
    </source>
</reference>
<dbReference type="AlphaFoldDB" id="A0A0T5Z200"/>
<organism evidence="1 2">
    <name type="scientific">endosymbiont of Ridgeia piscesae</name>
    <dbReference type="NCBI Taxonomy" id="54398"/>
    <lineage>
        <taxon>Bacteria</taxon>
        <taxon>Pseudomonadati</taxon>
        <taxon>Pseudomonadota</taxon>
        <taxon>Gammaproteobacteria</taxon>
        <taxon>sulfur-oxidizing symbionts</taxon>
    </lineage>
</organism>
<proteinExistence type="predicted"/>
<accession>A0A0T5Z200</accession>
<dbReference type="CDD" id="cd02440">
    <property type="entry name" value="AdoMet_MTases"/>
    <property type="match status" value="1"/>
</dbReference>
<sequence length="197" mass="21503">MANMKPVNSLINGRFAFFQEFLKHPLQIGSIIPSSRFLERRILEAAAITSAKIIVELGSGTGGTTRAILRAMPQHAKLLSIEINPHFHTLVSSIKDDRLIAHLGNACGLKEIISKYGLGAPEAVISGIPFSTMNHSEGSQVIEAISSLLAPNGRFVAYQVSKRVASLCRPFLGSEQIVVELLNIPPMRVYKWEKNGT</sequence>
<keyword evidence="1" id="KW-0808">Transferase</keyword>